<name>A0A558J705_9GAMM</name>
<evidence type="ECO:0000313" key="2">
    <source>
        <dbReference type="EMBL" id="TVU89405.1"/>
    </source>
</evidence>
<sequence length="95" mass="11129">MKPSVFERHMQTGIQVLLVALIIWEGTELVKLGQQSVVLEERLTTQGLMLNELRQELREWGDTYYRTTDARRELDEIEGRIDNLNSRVSALENRQ</sequence>
<keyword evidence="1" id="KW-0175">Coiled coil</keyword>
<dbReference type="AlphaFoldDB" id="A0A558J705"/>
<protein>
    <submittedName>
        <fullName evidence="2">Uncharacterized protein</fullName>
    </submittedName>
</protein>
<evidence type="ECO:0000256" key="1">
    <source>
        <dbReference type="SAM" id="Coils"/>
    </source>
</evidence>
<feature type="coiled-coil region" evidence="1">
    <location>
        <begin position="67"/>
        <end position="94"/>
    </location>
</feature>
<dbReference type="RefSeq" id="WP_144812714.1">
    <property type="nucleotide sequence ID" value="NZ_VNFE01000004.1"/>
</dbReference>
<dbReference type="EMBL" id="VNFE01000004">
    <property type="protein sequence ID" value="TVU89405.1"/>
    <property type="molecule type" value="Genomic_DNA"/>
</dbReference>
<comment type="caution">
    <text evidence="2">The sequence shown here is derived from an EMBL/GenBank/DDBJ whole genome shotgun (WGS) entry which is preliminary data.</text>
</comment>
<proteinExistence type="predicted"/>
<gene>
    <name evidence="2" type="ORF">FQP89_15560</name>
</gene>
<dbReference type="Proteomes" id="UP000317288">
    <property type="component" value="Unassembled WGS sequence"/>
</dbReference>
<accession>A0A558J705</accession>
<reference evidence="2 3" key="1">
    <citation type="submission" date="2019-07" db="EMBL/GenBank/DDBJ databases">
        <title>Diversity of Bacteria from Kongsfjorden, Arctic.</title>
        <authorList>
            <person name="Yu Y."/>
        </authorList>
    </citation>
    <scope>NUCLEOTIDE SEQUENCE [LARGE SCALE GENOMIC DNA]</scope>
    <source>
        <strain evidence="2 3">SM1922</strain>
    </source>
</reference>
<evidence type="ECO:0000313" key="3">
    <source>
        <dbReference type="Proteomes" id="UP000317288"/>
    </source>
</evidence>
<organism evidence="2 3">
    <name type="scientific">Vreelandella titanicae</name>
    <dbReference type="NCBI Taxonomy" id="664683"/>
    <lineage>
        <taxon>Bacteria</taxon>
        <taxon>Pseudomonadati</taxon>
        <taxon>Pseudomonadota</taxon>
        <taxon>Gammaproteobacteria</taxon>
        <taxon>Oceanospirillales</taxon>
        <taxon>Halomonadaceae</taxon>
        <taxon>Vreelandella</taxon>
    </lineage>
</organism>